<keyword evidence="1" id="KW-0732">Signal</keyword>
<dbReference type="AlphaFoldDB" id="A0A5N5DR05"/>
<evidence type="ECO:0000313" key="2">
    <source>
        <dbReference type="EMBL" id="KAB2580369.1"/>
    </source>
</evidence>
<dbReference type="EMBL" id="VCHE01000003">
    <property type="protein sequence ID" value="KAB2580369.1"/>
    <property type="molecule type" value="Genomic_DNA"/>
</dbReference>
<dbReference type="InterPro" id="IPR023296">
    <property type="entry name" value="Glyco_hydro_beta-prop_sf"/>
</dbReference>
<dbReference type="PANTHER" id="PTHR43301:SF8">
    <property type="entry name" value="ARABINOSIDASE-RELATED"/>
    <property type="match status" value="1"/>
</dbReference>
<protein>
    <recommendedName>
        <fullName evidence="4">Arabinosidase</fullName>
    </recommendedName>
</protein>
<dbReference type="Proteomes" id="UP000325902">
    <property type="component" value="Unassembled WGS sequence"/>
</dbReference>
<dbReference type="CDD" id="cd08983">
    <property type="entry name" value="GH43_Bt3655-like"/>
    <property type="match status" value="1"/>
</dbReference>
<name>A0A5N5DR05_9PEZI</name>
<evidence type="ECO:0008006" key="4">
    <source>
        <dbReference type="Google" id="ProtNLM"/>
    </source>
</evidence>
<organism evidence="2 3">
    <name type="scientific">Lasiodiplodia theobromae</name>
    <dbReference type="NCBI Taxonomy" id="45133"/>
    <lineage>
        <taxon>Eukaryota</taxon>
        <taxon>Fungi</taxon>
        <taxon>Dikarya</taxon>
        <taxon>Ascomycota</taxon>
        <taxon>Pezizomycotina</taxon>
        <taxon>Dothideomycetes</taxon>
        <taxon>Dothideomycetes incertae sedis</taxon>
        <taxon>Botryosphaeriales</taxon>
        <taxon>Botryosphaeriaceae</taxon>
        <taxon>Lasiodiplodia</taxon>
    </lineage>
</organism>
<dbReference type="OrthoDB" id="19657at2759"/>
<sequence length="336" mass="36642">MRSNYFSTSLVLACASAALAVPFASDSGILSKKADSTKVGYLAAYWKTDETGIFFALSTNDNPLQFNPVNGGEPLFVPTLGQKTVRDLSLVPGSGEEEGTKWYLLATDLNIEDYASWDAAAANGSKALLIWDSSDLINWTDERLITVEDDTAGMAWAPDAIWDPEAGQYLVHWASQFFAENDTTHSNGPIDEAVMRYAHTSDFQTFTTPQTYLDRNPESTIDLSFLKINDTAYVRFWAHDGFHTEVGYDGLFGAFEEVGEVVTGYEGPYAFWDNTADGVAYVIADKLGGDAGIRGYGPADPTTGAWVQDTSVDDAYMRHGSVLAVTQEQYDALAAL</sequence>
<evidence type="ECO:0000313" key="3">
    <source>
        <dbReference type="Proteomes" id="UP000325902"/>
    </source>
</evidence>
<comment type="caution">
    <text evidence="2">The sequence shown here is derived from an EMBL/GenBank/DDBJ whole genome shotgun (WGS) entry which is preliminary data.</text>
</comment>
<dbReference type="InterPro" id="IPR050727">
    <property type="entry name" value="GH43_arabinanases"/>
</dbReference>
<dbReference type="Gene3D" id="2.115.10.20">
    <property type="entry name" value="Glycosyl hydrolase domain, family 43"/>
    <property type="match status" value="1"/>
</dbReference>
<gene>
    <name evidence="2" type="ORF">DBV05_g843</name>
</gene>
<dbReference type="PANTHER" id="PTHR43301">
    <property type="entry name" value="ARABINAN ENDO-1,5-ALPHA-L-ARABINOSIDASE"/>
    <property type="match status" value="1"/>
</dbReference>
<dbReference type="SUPFAM" id="SSF75005">
    <property type="entry name" value="Arabinanase/levansucrase/invertase"/>
    <property type="match status" value="1"/>
</dbReference>
<evidence type="ECO:0000256" key="1">
    <source>
        <dbReference type="SAM" id="SignalP"/>
    </source>
</evidence>
<keyword evidence="3" id="KW-1185">Reference proteome</keyword>
<feature type="signal peptide" evidence="1">
    <location>
        <begin position="1"/>
        <end position="20"/>
    </location>
</feature>
<proteinExistence type="predicted"/>
<reference evidence="2 3" key="1">
    <citation type="journal article" date="2019" name="Sci. Rep.">
        <title>A multi-omics analysis of the grapevine pathogen Lasiodiplodia theobromae reveals that temperature affects the expression of virulence- and pathogenicity-related genes.</title>
        <authorList>
            <person name="Felix C."/>
            <person name="Meneses R."/>
            <person name="Goncalves M.F.M."/>
            <person name="Tilleman L."/>
            <person name="Duarte A.S."/>
            <person name="Jorrin-Novo J.V."/>
            <person name="Van de Peer Y."/>
            <person name="Deforce D."/>
            <person name="Van Nieuwerburgh F."/>
            <person name="Esteves A.C."/>
            <person name="Alves A."/>
        </authorList>
    </citation>
    <scope>NUCLEOTIDE SEQUENCE [LARGE SCALE GENOMIC DNA]</scope>
    <source>
        <strain evidence="2 3">LA-SOL3</strain>
    </source>
</reference>
<feature type="chain" id="PRO_5024899798" description="Arabinosidase" evidence="1">
    <location>
        <begin position="21"/>
        <end position="336"/>
    </location>
</feature>
<accession>A0A5N5DR05</accession>